<evidence type="ECO:0000313" key="2">
    <source>
        <dbReference type="EMBL" id="EEH59473.1"/>
    </source>
</evidence>
<reference evidence="2 3" key="1">
    <citation type="journal article" date="2009" name="Science">
        <title>Green evolution and dynamic adaptations revealed by genomes of the marine picoeukaryotes Micromonas.</title>
        <authorList>
            <person name="Worden A.Z."/>
            <person name="Lee J.H."/>
            <person name="Mock T."/>
            <person name="Rouze P."/>
            <person name="Simmons M.P."/>
            <person name="Aerts A.L."/>
            <person name="Allen A.E."/>
            <person name="Cuvelier M.L."/>
            <person name="Derelle E."/>
            <person name="Everett M.V."/>
            <person name="Foulon E."/>
            <person name="Grimwood J."/>
            <person name="Gundlach H."/>
            <person name="Henrissat B."/>
            <person name="Napoli C."/>
            <person name="McDonald S.M."/>
            <person name="Parker M.S."/>
            <person name="Rombauts S."/>
            <person name="Salamov A."/>
            <person name="Von Dassow P."/>
            <person name="Badger J.H."/>
            <person name="Coutinho P.M."/>
            <person name="Demir E."/>
            <person name="Dubchak I."/>
            <person name="Gentemann C."/>
            <person name="Eikrem W."/>
            <person name="Gready J.E."/>
            <person name="John U."/>
            <person name="Lanier W."/>
            <person name="Lindquist E.A."/>
            <person name="Lucas S."/>
            <person name="Mayer K.F."/>
            <person name="Moreau H."/>
            <person name="Not F."/>
            <person name="Otillar R."/>
            <person name="Panaud O."/>
            <person name="Pangilinan J."/>
            <person name="Paulsen I."/>
            <person name="Piegu B."/>
            <person name="Poliakov A."/>
            <person name="Robbens S."/>
            <person name="Schmutz J."/>
            <person name="Toulza E."/>
            <person name="Wyss T."/>
            <person name="Zelensky A."/>
            <person name="Zhou K."/>
            <person name="Armbrust E.V."/>
            <person name="Bhattacharya D."/>
            <person name="Goodenough U.W."/>
            <person name="Van de Peer Y."/>
            <person name="Grigoriev I.V."/>
        </authorList>
    </citation>
    <scope>NUCLEOTIDE SEQUENCE [LARGE SCALE GENOMIC DNA]</scope>
    <source>
        <strain evidence="2 3">CCMP1545</strain>
    </source>
</reference>
<feature type="compositionally biased region" description="Basic and acidic residues" evidence="1">
    <location>
        <begin position="138"/>
        <end position="148"/>
    </location>
</feature>
<dbReference type="OrthoDB" id="340681at2759"/>
<dbReference type="PANTHER" id="PTHR12069">
    <property type="entry name" value="DNA-DIRECTED RNA POLYMERASES III 80 KDA POLYPEPTIDE RNA POLYMERASE III SUBUNIT 5"/>
    <property type="match status" value="1"/>
</dbReference>
<feature type="region of interest" description="Disordered" evidence="1">
    <location>
        <begin position="138"/>
        <end position="162"/>
    </location>
</feature>
<sequence length="238" mass="27066">MDGSENRCPKVLNRRNTMEKRIPIYFSSVVQDKKLCVLQYPLRSFERPFAEGDIEEVRFKPISNKLEVELRAMRDTNEDDQVQPPSGTSGPCILASTEAPINDYYYVAEIRSGALYLSPLKNVYQMRPSMSILDKTDERKFEQEKMSESDPAAQQAGHDDLDSEVGYVPATTGGGTGNQKLLPLQVQVKRRETDRQTEVRLHSHAHLKHVEESELWTVLEPRFTLSATCSDDPRGTFD</sequence>
<dbReference type="AlphaFoldDB" id="C1ML20"/>
<name>C1ML20_MICPC</name>
<dbReference type="InterPro" id="IPR006886">
    <property type="entry name" value="RNA_pol_III_Rpc5"/>
</dbReference>
<evidence type="ECO:0000313" key="3">
    <source>
        <dbReference type="Proteomes" id="UP000001876"/>
    </source>
</evidence>
<dbReference type="KEGG" id="mpp:MICPUCDRAFT_55547"/>
<dbReference type="PANTHER" id="PTHR12069:SF0">
    <property type="entry name" value="DNA-DIRECTED RNA POLYMERASE III SUBUNIT RPC5"/>
    <property type="match status" value="1"/>
</dbReference>
<dbReference type="EMBL" id="GG663736">
    <property type="protein sequence ID" value="EEH59473.1"/>
    <property type="molecule type" value="Genomic_DNA"/>
</dbReference>
<dbReference type="Proteomes" id="UP000001876">
    <property type="component" value="Unassembled WGS sequence"/>
</dbReference>
<gene>
    <name evidence="2" type="ORF">MICPUCDRAFT_55547</name>
</gene>
<dbReference type="GO" id="GO:0005666">
    <property type="term" value="C:RNA polymerase III complex"/>
    <property type="evidence" value="ECO:0007669"/>
    <property type="project" value="TreeGrafter"/>
</dbReference>
<dbReference type="RefSeq" id="XP_003056097.1">
    <property type="nucleotide sequence ID" value="XM_003056051.1"/>
</dbReference>
<keyword evidence="3" id="KW-1185">Reference proteome</keyword>
<evidence type="ECO:0000256" key="1">
    <source>
        <dbReference type="SAM" id="MobiDB-lite"/>
    </source>
</evidence>
<protein>
    <submittedName>
        <fullName evidence="2">Predicted protein</fullName>
    </submittedName>
</protein>
<proteinExistence type="predicted"/>
<accession>C1ML20</accession>
<organism evidence="3">
    <name type="scientific">Micromonas pusilla (strain CCMP1545)</name>
    <name type="common">Picoplanktonic green alga</name>
    <dbReference type="NCBI Taxonomy" id="564608"/>
    <lineage>
        <taxon>Eukaryota</taxon>
        <taxon>Viridiplantae</taxon>
        <taxon>Chlorophyta</taxon>
        <taxon>Mamiellophyceae</taxon>
        <taxon>Mamiellales</taxon>
        <taxon>Mamiellaceae</taxon>
        <taxon>Micromonas</taxon>
    </lineage>
</organism>
<dbReference type="STRING" id="564608.C1ML20"/>
<dbReference type="GO" id="GO:0042797">
    <property type="term" value="P:tRNA transcription by RNA polymerase III"/>
    <property type="evidence" value="ECO:0007669"/>
    <property type="project" value="TreeGrafter"/>
</dbReference>
<dbReference type="Pfam" id="PF04801">
    <property type="entry name" value="RPC5"/>
    <property type="match status" value="1"/>
</dbReference>
<dbReference type="GeneID" id="9681996"/>